<feature type="region of interest" description="Disordered" evidence="1">
    <location>
        <begin position="562"/>
        <end position="583"/>
    </location>
</feature>
<evidence type="ECO:0000256" key="1">
    <source>
        <dbReference type="SAM" id="MobiDB-lite"/>
    </source>
</evidence>
<proteinExistence type="predicted"/>
<feature type="compositionally biased region" description="Basic and acidic residues" evidence="1">
    <location>
        <begin position="345"/>
        <end position="363"/>
    </location>
</feature>
<dbReference type="Gene3D" id="3.30.1330.60">
    <property type="entry name" value="OmpA-like domain"/>
    <property type="match status" value="1"/>
</dbReference>
<dbReference type="PANTHER" id="PTHR30441">
    <property type="entry name" value="DUF748 DOMAIN-CONTAINING PROTEIN"/>
    <property type="match status" value="1"/>
</dbReference>
<dbReference type="Proteomes" id="UP001589891">
    <property type="component" value="Unassembled WGS sequence"/>
</dbReference>
<sequence>MPKGLKPALVTLAAAPALYGLFGFLVLPGVAQQVINRQLPRFVTQPANLERLEFNPFTLELTLHRLRLGEAGNEQLGFERLYGKLQWDSLWSGHLHLAELQLERPHVEVLLDKQGELNLAHLFKLPPASPEQEEEPAGTPFPVHLDRFLLSAGQIHFQDQQPSEPVEVRYDALQLEVRNLGTLPNDTAELTLQASGPNAGRIDWSGQFSLVPMRSSGKLGIDQVGLAIWWPYVRNSVPLVLENGTLSLSSDYQLDLAEGFRLQLQNAALKLAPFAIKAPNGRPLARLQSLEVGKTSLDLAERRVSIGQVQGQGLETWAAREADGKLDWQKLFASGTPGKTPSKSAADDAKHEAGQPDAPDKKPGKPWQIVLADVRLRGSRLYLADRVPKQDVELLVGPLNLSLRDFDSLGQSPFRLELDSGIGRQGRLKAAGQVQLSPLVAQLQVGSSDLDLHLAQAYIAPFVRLELRSGQLDSALKVDLKGGEKLALRVDGRASVKQLHILDTLRNRDFVKWRQLTLENLSYRHDEQLSIERVLLEQPYARFIVNEDLSTNVSELLIAQEKEQPKPARKGAPKSTEQSATQPLGIRIGTVEIKNGSANFADFSLRPNFATAIQQLNGRIGSLDNRRPKPASVDIKGKVDRYAPVSIKGELNPFDPLDSLDIETRFQRVELTTLTPYSGKFAGYRIRKGRLNLDLHYRIAKGALNAENNLVLEQLQLGEQVDSPDAVDLPIRLAVALLKDSQGRIAIDLPVQGDLNNPQFRVMPIVWQTLRNLVVRAAQAPFKFIAGLAGGDADLSQVEFNPGSSELDAAARRSLDALGKALKERPQLRLEIEGMSVQASDGPLMAERRLEREYRSLYYRILQRQGERVPASADGLKVPDDEKEPLLEGIYRSRLKQQPPAEWKELGKQERTTRLREAVLASWSDNTLLLRQLAQARAASIKAYLVDQAGLEDQRIYQLDVGVSEAPAGERISVPLQLAGE</sequence>
<dbReference type="Pfam" id="PF05359">
    <property type="entry name" value="DUF748"/>
    <property type="match status" value="2"/>
</dbReference>
<dbReference type="InterPro" id="IPR036737">
    <property type="entry name" value="OmpA-like_sf"/>
</dbReference>
<dbReference type="RefSeq" id="WP_376948066.1">
    <property type="nucleotide sequence ID" value="NZ_CP171449.1"/>
</dbReference>
<keyword evidence="3" id="KW-1185">Reference proteome</keyword>
<dbReference type="EMBL" id="JBHLSS010000110">
    <property type="protein sequence ID" value="MFC0711284.1"/>
    <property type="molecule type" value="Genomic_DNA"/>
</dbReference>
<dbReference type="InterPro" id="IPR052894">
    <property type="entry name" value="AsmA-related"/>
</dbReference>
<protein>
    <submittedName>
        <fullName evidence="2">DUF748 domain-containing protein</fullName>
    </submittedName>
</protein>
<name>A0ABV6SQP1_AZOPA</name>
<evidence type="ECO:0000313" key="3">
    <source>
        <dbReference type="Proteomes" id="UP001589891"/>
    </source>
</evidence>
<reference evidence="2 3" key="1">
    <citation type="submission" date="2024-09" db="EMBL/GenBank/DDBJ databases">
        <authorList>
            <person name="Sun Q."/>
            <person name="Mori K."/>
        </authorList>
    </citation>
    <scope>NUCLEOTIDE SEQUENCE [LARGE SCALE GENOMIC DNA]</scope>
    <source>
        <strain evidence="2 3">NCAIM B.01794</strain>
    </source>
</reference>
<dbReference type="InterPro" id="IPR008023">
    <property type="entry name" value="DUF748"/>
</dbReference>
<accession>A0ABV6SQP1</accession>
<evidence type="ECO:0000313" key="2">
    <source>
        <dbReference type="EMBL" id="MFC0711284.1"/>
    </source>
</evidence>
<comment type="caution">
    <text evidence="2">The sequence shown here is derived from an EMBL/GenBank/DDBJ whole genome shotgun (WGS) entry which is preliminary data.</text>
</comment>
<feature type="region of interest" description="Disordered" evidence="1">
    <location>
        <begin position="331"/>
        <end position="365"/>
    </location>
</feature>
<organism evidence="2 3">
    <name type="scientific">Azorhizophilus paspali</name>
    <name type="common">Azotobacter paspali</name>
    <dbReference type="NCBI Taxonomy" id="69963"/>
    <lineage>
        <taxon>Bacteria</taxon>
        <taxon>Pseudomonadati</taxon>
        <taxon>Pseudomonadota</taxon>
        <taxon>Gammaproteobacteria</taxon>
        <taxon>Pseudomonadales</taxon>
        <taxon>Pseudomonadaceae</taxon>
        <taxon>Azorhizophilus</taxon>
    </lineage>
</organism>
<gene>
    <name evidence="2" type="ORF">ACFFGX_17600</name>
</gene>
<dbReference type="PANTHER" id="PTHR30441:SF8">
    <property type="entry name" value="DUF748 DOMAIN-CONTAINING PROTEIN"/>
    <property type="match status" value="1"/>
</dbReference>